<evidence type="ECO:0000256" key="1">
    <source>
        <dbReference type="SAM" id="Phobius"/>
    </source>
</evidence>
<sequence>MTKGLDAAHEPRLSRILLMTIVSLAPAVSVSGTGAALTWFFIPSTIIITLEHAEWHQHPTEQLKWPPGKGMMHLRKEGTGVLFHPTLLEHLYTSATEGTVAAIQEPLHKSQDISMPILMALTSSR</sequence>
<keyword evidence="3" id="KW-1185">Reference proteome</keyword>
<keyword evidence="1" id="KW-0472">Membrane</keyword>
<evidence type="ECO:0000313" key="2">
    <source>
        <dbReference type="EMBL" id="RSL86559.1"/>
    </source>
</evidence>
<dbReference type="AlphaFoldDB" id="A0A428S9R0"/>
<proteinExistence type="predicted"/>
<accession>A0A428S9R0</accession>
<feature type="transmembrane region" description="Helical" evidence="1">
    <location>
        <begin position="16"/>
        <end position="42"/>
    </location>
</feature>
<name>A0A428S9R0_9HYPO</name>
<keyword evidence="1" id="KW-0812">Transmembrane</keyword>
<reference evidence="2 3" key="1">
    <citation type="submission" date="2017-06" db="EMBL/GenBank/DDBJ databases">
        <title>Comparative genomic analysis of Ambrosia Fusariam Clade fungi.</title>
        <authorList>
            <person name="Stajich J.E."/>
            <person name="Carrillo J."/>
            <person name="Kijimoto T."/>
            <person name="Eskalen A."/>
            <person name="O'Donnell K."/>
            <person name="Kasson M."/>
        </authorList>
    </citation>
    <scope>NUCLEOTIDE SEQUENCE [LARGE SCALE GENOMIC DNA]</scope>
    <source>
        <strain evidence="2 3">NRRL62606</strain>
    </source>
</reference>
<organism evidence="2 3">
    <name type="scientific">Fusarium floridanum</name>
    <dbReference type="NCBI Taxonomy" id="1325733"/>
    <lineage>
        <taxon>Eukaryota</taxon>
        <taxon>Fungi</taxon>
        <taxon>Dikarya</taxon>
        <taxon>Ascomycota</taxon>
        <taxon>Pezizomycotina</taxon>
        <taxon>Sordariomycetes</taxon>
        <taxon>Hypocreomycetidae</taxon>
        <taxon>Hypocreales</taxon>
        <taxon>Nectriaceae</taxon>
        <taxon>Fusarium</taxon>
        <taxon>Fusarium solani species complex</taxon>
    </lineage>
</organism>
<gene>
    <name evidence="2" type="ORF">CEP51_002727</name>
</gene>
<dbReference type="EMBL" id="NKCL01000041">
    <property type="protein sequence ID" value="RSL86559.1"/>
    <property type="molecule type" value="Genomic_DNA"/>
</dbReference>
<keyword evidence="1" id="KW-1133">Transmembrane helix</keyword>
<protein>
    <submittedName>
        <fullName evidence="2">Uncharacterized protein</fullName>
    </submittedName>
</protein>
<evidence type="ECO:0000313" key="3">
    <source>
        <dbReference type="Proteomes" id="UP000287972"/>
    </source>
</evidence>
<dbReference type="Proteomes" id="UP000287972">
    <property type="component" value="Unassembled WGS sequence"/>
</dbReference>
<comment type="caution">
    <text evidence="2">The sequence shown here is derived from an EMBL/GenBank/DDBJ whole genome shotgun (WGS) entry which is preliminary data.</text>
</comment>